<sequence>MAGILIIAHQYLAHEMIRAAQHIMGREEPALAGVDIGPESPYEEARERILAALDEVRTEDGTIILTDMYGGTPANLGMDFLDPGRVEVIAGVNLPMLVRLLTYRSRPLEEQVQKALEGGWEGIVLGRSRSLQYSPPGRP</sequence>
<keyword evidence="6" id="KW-0598">Phosphotransferase system</keyword>
<evidence type="ECO:0000313" key="9">
    <source>
        <dbReference type="EMBL" id="MFA9459735.1"/>
    </source>
</evidence>
<dbReference type="Pfam" id="PF03610">
    <property type="entry name" value="EIIA-man"/>
    <property type="match status" value="1"/>
</dbReference>
<keyword evidence="5" id="KW-0808">Transferase</keyword>
<feature type="domain" description="PTS EIIA type-4" evidence="8">
    <location>
        <begin position="1"/>
        <end position="123"/>
    </location>
</feature>
<evidence type="ECO:0000256" key="5">
    <source>
        <dbReference type="ARBA" id="ARBA00022679"/>
    </source>
</evidence>
<evidence type="ECO:0000256" key="2">
    <source>
        <dbReference type="ARBA" id="ARBA00022448"/>
    </source>
</evidence>
<organism evidence="9 10">
    <name type="scientific">Thiohalorhabdus methylotrophus</name>
    <dbReference type="NCBI Taxonomy" id="3242694"/>
    <lineage>
        <taxon>Bacteria</taxon>
        <taxon>Pseudomonadati</taxon>
        <taxon>Pseudomonadota</taxon>
        <taxon>Gammaproteobacteria</taxon>
        <taxon>Thiohalorhabdales</taxon>
        <taxon>Thiohalorhabdaceae</taxon>
        <taxon>Thiohalorhabdus</taxon>
    </lineage>
</organism>
<dbReference type="PANTHER" id="PTHR33799">
    <property type="entry name" value="PTS PERMEASE-RELATED-RELATED"/>
    <property type="match status" value="1"/>
</dbReference>
<dbReference type="InterPro" id="IPR036662">
    <property type="entry name" value="PTS_EIIA_man-typ_sf"/>
</dbReference>
<protein>
    <submittedName>
        <fullName evidence="9">PTS sugar transporter subunit IIA</fullName>
    </submittedName>
</protein>
<comment type="subcellular location">
    <subcellularLocation>
        <location evidence="1">Cytoplasm</location>
    </subcellularLocation>
</comment>
<evidence type="ECO:0000256" key="3">
    <source>
        <dbReference type="ARBA" id="ARBA00022490"/>
    </source>
</evidence>
<name>A0ABV4TT46_9GAMM</name>
<dbReference type="InterPro" id="IPR033887">
    <property type="entry name" value="PTS_IIA_man"/>
</dbReference>
<dbReference type="PANTHER" id="PTHR33799:SF1">
    <property type="entry name" value="PTS SYSTEM MANNOSE-SPECIFIC EIIAB COMPONENT-RELATED"/>
    <property type="match status" value="1"/>
</dbReference>
<dbReference type="CDD" id="cd00006">
    <property type="entry name" value="PTS_IIA_man"/>
    <property type="match status" value="1"/>
</dbReference>
<keyword evidence="4 9" id="KW-0762">Sugar transport</keyword>
<evidence type="ECO:0000313" key="10">
    <source>
        <dbReference type="Proteomes" id="UP001575181"/>
    </source>
</evidence>
<evidence type="ECO:0000256" key="1">
    <source>
        <dbReference type="ARBA" id="ARBA00004496"/>
    </source>
</evidence>
<dbReference type="InterPro" id="IPR051471">
    <property type="entry name" value="Bacterial_PTS_sugar_comp"/>
</dbReference>
<dbReference type="RefSeq" id="WP_373654522.1">
    <property type="nucleotide sequence ID" value="NZ_JBGUAW010000002.1"/>
</dbReference>
<accession>A0ABV4TT46</accession>
<evidence type="ECO:0000256" key="7">
    <source>
        <dbReference type="ARBA" id="ARBA00022777"/>
    </source>
</evidence>
<dbReference type="Proteomes" id="UP001575181">
    <property type="component" value="Unassembled WGS sequence"/>
</dbReference>
<proteinExistence type="predicted"/>
<reference evidence="9 10" key="1">
    <citation type="submission" date="2024-08" db="EMBL/GenBank/DDBJ databases">
        <title>Whole-genome sequencing of halo(alkali)philic microorganisms from hypersaline lakes.</title>
        <authorList>
            <person name="Sorokin D.Y."/>
            <person name="Merkel A.Y."/>
            <person name="Messina E."/>
            <person name="Yakimov M."/>
        </authorList>
    </citation>
    <scope>NUCLEOTIDE SEQUENCE [LARGE SCALE GENOMIC DNA]</scope>
    <source>
        <strain evidence="9 10">Cl-TMA</strain>
    </source>
</reference>
<dbReference type="PROSITE" id="PS51096">
    <property type="entry name" value="PTS_EIIA_TYPE_4"/>
    <property type="match status" value="1"/>
</dbReference>
<dbReference type="EMBL" id="JBGUAW010000002">
    <property type="protein sequence ID" value="MFA9459735.1"/>
    <property type="molecule type" value="Genomic_DNA"/>
</dbReference>
<dbReference type="Gene3D" id="3.40.50.510">
    <property type="entry name" value="Phosphotransferase system, mannose-type IIA component"/>
    <property type="match status" value="1"/>
</dbReference>
<keyword evidence="10" id="KW-1185">Reference proteome</keyword>
<keyword evidence="2" id="KW-0813">Transport</keyword>
<evidence type="ECO:0000256" key="6">
    <source>
        <dbReference type="ARBA" id="ARBA00022683"/>
    </source>
</evidence>
<evidence type="ECO:0000256" key="4">
    <source>
        <dbReference type="ARBA" id="ARBA00022597"/>
    </source>
</evidence>
<evidence type="ECO:0000259" key="8">
    <source>
        <dbReference type="PROSITE" id="PS51096"/>
    </source>
</evidence>
<dbReference type="SUPFAM" id="SSF53062">
    <property type="entry name" value="PTS system fructose IIA component-like"/>
    <property type="match status" value="1"/>
</dbReference>
<dbReference type="InterPro" id="IPR004701">
    <property type="entry name" value="PTS_EIIA_man-typ"/>
</dbReference>
<gene>
    <name evidence="9" type="ORF">ACERLL_02710</name>
</gene>
<comment type="caution">
    <text evidence="9">The sequence shown here is derived from an EMBL/GenBank/DDBJ whole genome shotgun (WGS) entry which is preliminary data.</text>
</comment>
<keyword evidence="7" id="KW-0418">Kinase</keyword>
<keyword evidence="3" id="KW-0963">Cytoplasm</keyword>